<dbReference type="AlphaFoldDB" id="B9WN10"/>
<evidence type="ECO:0000256" key="5">
    <source>
        <dbReference type="ARBA" id="ARBA00023242"/>
    </source>
</evidence>
<dbReference type="GeneID" id="8049503"/>
<keyword evidence="5" id="KW-0539">Nucleus</keyword>
<keyword evidence="10" id="KW-1185">Reference proteome</keyword>
<dbReference type="GO" id="GO:0008270">
    <property type="term" value="F:zinc ion binding"/>
    <property type="evidence" value="ECO:0007669"/>
    <property type="project" value="InterPro"/>
</dbReference>
<dbReference type="KEGG" id="cdu:CD36_35110"/>
<gene>
    <name evidence="8" type="ordered locus">Cd36_35110</name>
    <name evidence="9" type="ORF">CD36_35110</name>
</gene>
<keyword evidence="2" id="KW-0805">Transcription regulation</keyword>
<evidence type="ECO:0000259" key="7">
    <source>
        <dbReference type="PROSITE" id="PS50048"/>
    </source>
</evidence>
<keyword evidence="3 9" id="KW-0238">DNA-binding</keyword>
<dbReference type="InterPro" id="IPR001138">
    <property type="entry name" value="Zn2Cys6_DnaBD"/>
</dbReference>
<feature type="compositionally biased region" description="Polar residues" evidence="6">
    <location>
        <begin position="623"/>
        <end position="641"/>
    </location>
</feature>
<dbReference type="CDD" id="cd00067">
    <property type="entry name" value="GAL4"/>
    <property type="match status" value="1"/>
</dbReference>
<dbReference type="eggNOG" id="ENOG502QWNI">
    <property type="taxonomic scope" value="Eukaryota"/>
</dbReference>
<dbReference type="InterPro" id="IPR036864">
    <property type="entry name" value="Zn2-C6_fun-type_DNA-bd_sf"/>
</dbReference>
<evidence type="ECO:0000256" key="2">
    <source>
        <dbReference type="ARBA" id="ARBA00023015"/>
    </source>
</evidence>
<dbReference type="InterPro" id="IPR051089">
    <property type="entry name" value="prtT"/>
</dbReference>
<dbReference type="CGD" id="CAL0000166717">
    <property type="gene designation" value="Cd36_35110"/>
</dbReference>
<evidence type="ECO:0000256" key="6">
    <source>
        <dbReference type="SAM" id="MobiDB-lite"/>
    </source>
</evidence>
<evidence type="ECO:0000313" key="10">
    <source>
        <dbReference type="Proteomes" id="UP000002605"/>
    </source>
</evidence>
<protein>
    <submittedName>
        <fullName evidence="9">Transcription factor with zinc cluster DNA-binding motif, putative</fullName>
    </submittedName>
</protein>
<evidence type="ECO:0000313" key="9">
    <source>
        <dbReference type="EMBL" id="CAX40477.1"/>
    </source>
</evidence>
<name>B9WN10_CANDC</name>
<dbReference type="PROSITE" id="PS00463">
    <property type="entry name" value="ZN2_CY6_FUNGAL_1"/>
    <property type="match status" value="1"/>
</dbReference>
<dbReference type="Pfam" id="PF00172">
    <property type="entry name" value="Zn_clus"/>
    <property type="match status" value="1"/>
</dbReference>
<accession>B9WN10</accession>
<dbReference type="Proteomes" id="UP000002605">
    <property type="component" value="Chromosome R"/>
</dbReference>
<dbReference type="EMBL" id="FM992695">
    <property type="protein sequence ID" value="CAX40477.1"/>
    <property type="molecule type" value="Genomic_DNA"/>
</dbReference>
<dbReference type="OrthoDB" id="8062037at2759"/>
<dbReference type="SUPFAM" id="SSF57701">
    <property type="entry name" value="Zn2/Cys6 DNA-binding domain"/>
    <property type="match status" value="1"/>
</dbReference>
<dbReference type="Gene3D" id="4.10.240.10">
    <property type="entry name" value="Zn(2)-C6 fungal-type DNA-binding domain"/>
    <property type="match status" value="1"/>
</dbReference>
<dbReference type="VEuPathDB" id="FungiDB:CD36_35110"/>
<reference evidence="9 10" key="1">
    <citation type="journal article" date="2009" name="Genome Res.">
        <title>Comparative genomics of the fungal pathogens Candida dubliniensis and Candida albicans.</title>
        <authorList>
            <person name="Jackson A.P."/>
            <person name="Gamble J.A."/>
            <person name="Yeomans T."/>
            <person name="Moran G.P."/>
            <person name="Saunders D."/>
            <person name="Harris D."/>
            <person name="Aslett M."/>
            <person name="Barrell J.F."/>
            <person name="Butler G."/>
            <person name="Citiulo F."/>
            <person name="Coleman D.C."/>
            <person name="de Groot P.W.J."/>
            <person name="Goodwin T.J."/>
            <person name="Quail M.A."/>
            <person name="McQuillan J."/>
            <person name="Munro C.A."/>
            <person name="Pain A."/>
            <person name="Poulter R.T."/>
            <person name="Rajandream M.A."/>
            <person name="Renauld H."/>
            <person name="Spiering M.J."/>
            <person name="Tivey A."/>
            <person name="Gow N.A.R."/>
            <person name="Barrell B."/>
            <person name="Sullivan D.J."/>
            <person name="Berriman M."/>
        </authorList>
    </citation>
    <scope>NUCLEOTIDE SEQUENCE [LARGE SCALE GENOMIC DNA]</scope>
    <source>
        <strain evidence="10">CD36 / ATCC MYA-646 / CBS 7987 / NCPF 3949 / NRRL Y-17841</strain>
    </source>
</reference>
<evidence type="ECO:0000256" key="3">
    <source>
        <dbReference type="ARBA" id="ARBA00023125"/>
    </source>
</evidence>
<organism evidence="9 10">
    <name type="scientific">Candida dubliniensis (strain CD36 / ATCC MYA-646 / CBS 7987 / NCPF 3949 / NRRL Y-17841)</name>
    <name type="common">Yeast</name>
    <dbReference type="NCBI Taxonomy" id="573826"/>
    <lineage>
        <taxon>Eukaryota</taxon>
        <taxon>Fungi</taxon>
        <taxon>Dikarya</taxon>
        <taxon>Ascomycota</taxon>
        <taxon>Saccharomycotina</taxon>
        <taxon>Pichiomycetes</taxon>
        <taxon>Debaryomycetaceae</taxon>
        <taxon>Candida/Lodderomyces clade</taxon>
        <taxon>Candida</taxon>
    </lineage>
</organism>
<dbReference type="GO" id="GO:0005634">
    <property type="term" value="C:nucleus"/>
    <property type="evidence" value="ECO:0007669"/>
    <property type="project" value="UniProtKB-SubCell"/>
</dbReference>
<feature type="region of interest" description="Disordered" evidence="6">
    <location>
        <begin position="609"/>
        <end position="641"/>
    </location>
</feature>
<dbReference type="PROSITE" id="PS50048">
    <property type="entry name" value="ZN2_CY6_FUNGAL_2"/>
    <property type="match status" value="1"/>
</dbReference>
<evidence type="ECO:0000256" key="4">
    <source>
        <dbReference type="ARBA" id="ARBA00023163"/>
    </source>
</evidence>
<dbReference type="GO" id="GO:0000981">
    <property type="term" value="F:DNA-binding transcription factor activity, RNA polymerase II-specific"/>
    <property type="evidence" value="ECO:0007669"/>
    <property type="project" value="InterPro"/>
</dbReference>
<evidence type="ECO:0000256" key="1">
    <source>
        <dbReference type="ARBA" id="ARBA00004123"/>
    </source>
</evidence>
<evidence type="ECO:0000313" key="8">
    <source>
        <dbReference type="CGD" id="CAL0000166717"/>
    </source>
</evidence>
<comment type="subcellular location">
    <subcellularLocation>
        <location evidence="1">Nucleus</location>
    </subcellularLocation>
</comment>
<dbReference type="PANTHER" id="PTHR31845:SF10">
    <property type="entry name" value="ZN(II)2CYS6 TRANSCRIPTION FACTOR (EUROFUNG)"/>
    <property type="match status" value="1"/>
</dbReference>
<feature type="domain" description="Zn(2)-C6 fungal-type" evidence="7">
    <location>
        <begin position="24"/>
        <end position="57"/>
    </location>
</feature>
<dbReference type="GO" id="GO:0000976">
    <property type="term" value="F:transcription cis-regulatory region binding"/>
    <property type="evidence" value="ECO:0007669"/>
    <property type="project" value="TreeGrafter"/>
</dbReference>
<dbReference type="HOGENOM" id="CLU_018629_0_0_1"/>
<dbReference type="SMART" id="SM00066">
    <property type="entry name" value="GAL4"/>
    <property type="match status" value="1"/>
</dbReference>
<dbReference type="RefSeq" id="XP_002422469.1">
    <property type="nucleotide sequence ID" value="XM_002422424.1"/>
</dbReference>
<proteinExistence type="predicted"/>
<sequence length="686" mass="79385">MSTDITTNKERNSEFSKQWRQLRACTRCRRLKMKCSFEDPSFKSCGRCFRGGYECSFNEDPSIQPSRRKKRKIQIDENNHVSVADQLLSISENSLKLLLENLNDLPEDSTQHIISNYELILEKLKEKSEKDTGADISGELPFIPYSKNLAKELIYRYNCFTIAEVKTRLEFFLNEILPFYPTIPLSRKLKDFDYMLEKFPLLLIACISVTVLNDNNLGTTPISKDNLKLCNLLSYYLYSFIANEVYVKCEHFNIQLIYVCLISSSWCLPPIKLGHFRNQLNSLTASNIALCMGLNELPKNYSTTHLDEESDLRNNLRALLSVYCSCGSLELSVRRFKVVTWTQNHETSISLLLKTSTNNQLPTLEDRYICYFAKLVSTGQEILDFLHQLDITKNRLNMSLFNIKHVLSNYEQKLSQILDQSGFTSTKQALVLQIQYFHLLVVIYDNLISGVFNHPDQLTQDYTLKMPSSNERELCLQMIIKLIILCENLVDEFVKLNEQIINFPSVLYYRPMHALILLVRLRLILKSQNFDDIEIDVESYFSKVSKVINDNLRKNSLVCSKMKVVLNKIEKWLNLSQKFSKLDSVEKDGPINFDVVKIITQNKDKEIENLDVPKSSHRESPIRGQTTTESHDSTPSSSIDNPFANSNEFNDIINLEQIFQGIDSDISHYLNPLESNFDLVTDFNRF</sequence>
<dbReference type="PANTHER" id="PTHR31845">
    <property type="entry name" value="FINGER DOMAIN PROTEIN, PUTATIVE-RELATED"/>
    <property type="match status" value="1"/>
</dbReference>
<keyword evidence="4" id="KW-0804">Transcription</keyword>